<dbReference type="eggNOG" id="COG1017">
    <property type="taxonomic scope" value="Bacteria"/>
</dbReference>
<dbReference type="GO" id="GO:0020037">
    <property type="term" value="F:heme binding"/>
    <property type="evidence" value="ECO:0007669"/>
    <property type="project" value="InterPro"/>
</dbReference>
<keyword evidence="1" id="KW-0561">Oxygen transport</keyword>
<dbReference type="OrthoDB" id="980856at2"/>
<dbReference type="STRING" id="565045.NOR51B_2451"/>
<dbReference type="HOGENOM" id="CLU_153827_0_0_6"/>
<dbReference type="InterPro" id="IPR012292">
    <property type="entry name" value="Globin/Proto"/>
</dbReference>
<comment type="similarity">
    <text evidence="1">Belongs to the globin family.</text>
</comment>
<dbReference type="SUPFAM" id="SSF46458">
    <property type="entry name" value="Globin-like"/>
    <property type="match status" value="1"/>
</dbReference>
<dbReference type="GO" id="GO:0019825">
    <property type="term" value="F:oxygen binding"/>
    <property type="evidence" value="ECO:0007669"/>
    <property type="project" value="InterPro"/>
</dbReference>
<dbReference type="AlphaFoldDB" id="B8KU06"/>
<name>B8KU06_9GAMM</name>
<proteinExistence type="inferred from homology"/>
<dbReference type="InterPro" id="IPR044399">
    <property type="entry name" value="Mb-like_M"/>
</dbReference>
<evidence type="ECO:0000256" key="1">
    <source>
        <dbReference type="RuleBase" id="RU000356"/>
    </source>
</evidence>
<evidence type="ECO:0000313" key="3">
    <source>
        <dbReference type="EMBL" id="EED36499.1"/>
    </source>
</evidence>
<feature type="domain" description="Globin" evidence="2">
    <location>
        <begin position="42"/>
        <end position="125"/>
    </location>
</feature>
<sequence>MQQSFDEIFSASYERVLGAGAYNEPLIAGFYDRFLASSTEIADRFRNTDMSRQMTMLHDSLQTLVDFNRQRRLSPQMSRLATVHARKGHDIRPELYGLWLDALLATVAETDPDWSDDVELAWRLTLAPGIAYLQYGYEAN</sequence>
<dbReference type="Gene3D" id="1.10.490.10">
    <property type="entry name" value="Globins"/>
    <property type="match status" value="1"/>
</dbReference>
<protein>
    <submittedName>
        <fullName evidence="3">Globin, putative</fullName>
    </submittedName>
</protein>
<keyword evidence="1" id="KW-0479">Metal-binding</keyword>
<dbReference type="InterPro" id="IPR000971">
    <property type="entry name" value="Globin"/>
</dbReference>
<dbReference type="RefSeq" id="WP_009021242.1">
    <property type="nucleotide sequence ID" value="NZ_DS999411.1"/>
</dbReference>
<keyword evidence="1" id="KW-0349">Heme</keyword>
<evidence type="ECO:0000313" key="4">
    <source>
        <dbReference type="Proteomes" id="UP000004699"/>
    </source>
</evidence>
<reference evidence="4" key="1">
    <citation type="journal article" date="2013" name="BMC Microbiol.">
        <title>Taxonomy and evolution of bacteriochlorophyll a-containing members of the OM60/NOR5 clade of marine gammaproteobacteria: description of Luminiphilus syltensis gen. nov., sp. nov., reclassification of Haliea rubra as Pseudohaliea rubra gen. nov., comb. nov., and emendation of Chromatocurvus halotolerans.</title>
        <authorList>
            <person name="Spring S."/>
            <person name="Riedel T."/>
            <person name="Sproer C."/>
            <person name="Yan S."/>
            <person name="Harder J."/>
            <person name="Fuchs B.M."/>
        </authorList>
    </citation>
    <scope>NUCLEOTIDE SEQUENCE [LARGE SCALE GENOMIC DNA]</scope>
    <source>
        <strain evidence="4">NOR51-B</strain>
    </source>
</reference>
<dbReference type="InterPro" id="IPR009050">
    <property type="entry name" value="Globin-like_sf"/>
</dbReference>
<evidence type="ECO:0000259" key="2">
    <source>
        <dbReference type="Pfam" id="PF00042"/>
    </source>
</evidence>
<organism evidence="3 4">
    <name type="scientific">Luminiphilus syltensis NOR5-1B</name>
    <dbReference type="NCBI Taxonomy" id="565045"/>
    <lineage>
        <taxon>Bacteria</taxon>
        <taxon>Pseudomonadati</taxon>
        <taxon>Pseudomonadota</taxon>
        <taxon>Gammaproteobacteria</taxon>
        <taxon>Cellvibrionales</taxon>
        <taxon>Halieaceae</taxon>
        <taxon>Luminiphilus</taxon>
    </lineage>
</organism>
<dbReference type="CDD" id="cd01040">
    <property type="entry name" value="Mb-like"/>
    <property type="match status" value="1"/>
</dbReference>
<keyword evidence="1" id="KW-0813">Transport</keyword>
<dbReference type="EMBL" id="DS999411">
    <property type="protein sequence ID" value="EED36499.1"/>
    <property type="molecule type" value="Genomic_DNA"/>
</dbReference>
<gene>
    <name evidence="3" type="ORF">NOR51B_2451</name>
</gene>
<dbReference type="Pfam" id="PF00042">
    <property type="entry name" value="Globin"/>
    <property type="match status" value="1"/>
</dbReference>
<dbReference type="GO" id="GO:0005344">
    <property type="term" value="F:oxygen carrier activity"/>
    <property type="evidence" value="ECO:0007669"/>
    <property type="project" value="UniProtKB-KW"/>
</dbReference>
<keyword evidence="1" id="KW-0408">Iron</keyword>
<dbReference type="Proteomes" id="UP000004699">
    <property type="component" value="Unassembled WGS sequence"/>
</dbReference>
<keyword evidence="4" id="KW-1185">Reference proteome</keyword>
<accession>B8KU06</accession>